<dbReference type="EMBL" id="LGRB01000020">
    <property type="protein sequence ID" value="OCT45272.1"/>
    <property type="molecule type" value="Genomic_DNA"/>
</dbReference>
<protein>
    <recommendedName>
        <fullName evidence="4">Protamine P1</fullName>
    </recommendedName>
</protein>
<feature type="compositionally biased region" description="Basic and acidic residues" evidence="1">
    <location>
        <begin position="458"/>
        <end position="468"/>
    </location>
</feature>
<dbReference type="OrthoDB" id="5419922at2759"/>
<evidence type="ECO:0000313" key="2">
    <source>
        <dbReference type="EMBL" id="OCT45272.1"/>
    </source>
</evidence>
<dbReference type="VEuPathDB" id="FungiDB:CLCR_05583"/>
<feature type="compositionally biased region" description="Polar residues" evidence="1">
    <location>
        <begin position="250"/>
        <end position="263"/>
    </location>
</feature>
<evidence type="ECO:0000256" key="1">
    <source>
        <dbReference type="SAM" id="MobiDB-lite"/>
    </source>
</evidence>
<dbReference type="VEuPathDB" id="FungiDB:G647_07923"/>
<dbReference type="STRING" id="86049.A0A1C1CA06"/>
<comment type="caution">
    <text evidence="2">The sequence shown here is derived from an EMBL/GenBank/DDBJ whole genome shotgun (WGS) entry which is preliminary data.</text>
</comment>
<proteinExistence type="predicted"/>
<sequence>MPIVRPRAPEYPRPVSPICADGIPICKDTIVFYDQDGGVEENEEQGAAKRRRIEAHATGYLRGQPVFILTAGLRGPFGDGWQNPWAKQKVANTNEITTSQQRSEHFTEPTHMTDRASPIPAKRQEVQVAEEADIYLTGQKKDRFADHQGSMLSSTRKRRTREISVSGDGPASRDPKIENWLKTNEAYKTAGDTPEPSPPSPSERKMKPGDTSQLLTGPGALFGAASFSFSSSSSNLPRPRISPSKPIEQLLTSFSSPLKSRTGPSDGKATHPSDSLSKPRLLQTPLRQRDSNAQPAWTDKSRAEYAILRSKRTIDQPGPALTDSDSVHAGRVDAQGLCQPTPRLSPPKAREEGSLKGVADVHLPSSDASASLKTAQEGPLSSHEEVGPPSLQKEASVSSITAELPSAQLPEAPILPSLPSNFSSHDQMLRESPHHGGPASGLGDNHDNPTDLVCPPDDAVHPDAHDAATLDPPLSESPVGFKDATFQPPQDNTKVNVNSLLVSDAPTTAAKTVKVVSGAAWEVSSSVGVKKTGALKSRKRQVFVIEEKSSQSIKSALKVAKATTPSQEDTSIPKIALEYAADMQLDKNAGHQSLPQDDTFARTSRASVSRSALRASLQHSTGVSASNNVSSASTKQNAQKQRMLNLIENDEFDLDGAIDDLGSFLDTWDAEKHEAGVS</sequence>
<organism evidence="2 3">
    <name type="scientific">Cladophialophora carrionii</name>
    <dbReference type="NCBI Taxonomy" id="86049"/>
    <lineage>
        <taxon>Eukaryota</taxon>
        <taxon>Fungi</taxon>
        <taxon>Dikarya</taxon>
        <taxon>Ascomycota</taxon>
        <taxon>Pezizomycotina</taxon>
        <taxon>Eurotiomycetes</taxon>
        <taxon>Chaetothyriomycetidae</taxon>
        <taxon>Chaetothyriales</taxon>
        <taxon>Herpotrichiellaceae</taxon>
        <taxon>Cladophialophora</taxon>
    </lineage>
</organism>
<evidence type="ECO:0000313" key="3">
    <source>
        <dbReference type="Proteomes" id="UP000094526"/>
    </source>
</evidence>
<feature type="region of interest" description="Disordered" evidence="1">
    <location>
        <begin position="139"/>
        <end position="493"/>
    </location>
</feature>
<evidence type="ECO:0008006" key="4">
    <source>
        <dbReference type="Google" id="ProtNLM"/>
    </source>
</evidence>
<accession>A0A1C1CA06</accession>
<keyword evidence="3" id="KW-1185">Reference proteome</keyword>
<feature type="region of interest" description="Disordered" evidence="1">
    <location>
        <begin position="618"/>
        <end position="639"/>
    </location>
</feature>
<name>A0A1C1CA06_9EURO</name>
<dbReference type="AlphaFoldDB" id="A0A1C1CA06"/>
<feature type="compositionally biased region" description="Low complexity" evidence="1">
    <location>
        <begin position="623"/>
        <end position="633"/>
    </location>
</feature>
<gene>
    <name evidence="2" type="ORF">CLCR_05583</name>
</gene>
<dbReference type="Proteomes" id="UP000094526">
    <property type="component" value="Unassembled WGS sequence"/>
</dbReference>
<reference evidence="3" key="1">
    <citation type="submission" date="2015-07" db="EMBL/GenBank/DDBJ databases">
        <authorList>
            <person name="Teixeira M.M."/>
            <person name="Souza R.C."/>
            <person name="Almeida L.G."/>
            <person name="Vicente V.A."/>
            <person name="de Hoog S."/>
            <person name="Bocca A.L."/>
            <person name="de Almeida S.R."/>
            <person name="Vasconcelos A.T."/>
            <person name="Felipe M.S."/>
        </authorList>
    </citation>
    <scope>NUCLEOTIDE SEQUENCE [LARGE SCALE GENOMIC DNA]</scope>
    <source>
        <strain evidence="3">KSF</strain>
    </source>
</reference>